<dbReference type="EMBL" id="GISG01178484">
    <property type="protein sequence ID" value="MBA4653316.1"/>
    <property type="molecule type" value="Transcribed_RNA"/>
</dbReference>
<evidence type="ECO:0000313" key="1">
    <source>
        <dbReference type="EMBL" id="MBA4653316.1"/>
    </source>
</evidence>
<name>A0A7C8ZX83_OPUST</name>
<reference evidence="1" key="2">
    <citation type="submission" date="2020-07" db="EMBL/GenBank/DDBJ databases">
        <authorList>
            <person name="Vera ALvarez R."/>
            <person name="Arias-Moreno D.M."/>
            <person name="Jimenez-Jacinto V."/>
            <person name="Jimenez-Bremont J.F."/>
            <person name="Swaminathan K."/>
            <person name="Moose S.P."/>
            <person name="Guerrero-Gonzalez M.L."/>
            <person name="Marino-Ramirez L."/>
            <person name="Landsman D."/>
            <person name="Rodriguez-Kessler M."/>
            <person name="Delgado-Sanchez P."/>
        </authorList>
    </citation>
    <scope>NUCLEOTIDE SEQUENCE</scope>
    <source>
        <tissue evidence="1">Cladode</tissue>
    </source>
</reference>
<reference evidence="1" key="1">
    <citation type="journal article" date="2013" name="J. Plant Res.">
        <title>Effect of fungi and light on seed germination of three Opuntia species from semiarid lands of central Mexico.</title>
        <authorList>
            <person name="Delgado-Sanchez P."/>
            <person name="Jimenez-Bremont J.F."/>
            <person name="Guerrero-Gonzalez Mde L."/>
            <person name="Flores J."/>
        </authorList>
    </citation>
    <scope>NUCLEOTIDE SEQUENCE</scope>
    <source>
        <tissue evidence="1">Cladode</tissue>
    </source>
</reference>
<accession>A0A7C8ZX83</accession>
<proteinExistence type="predicted"/>
<protein>
    <submittedName>
        <fullName evidence="1">Uncharacterized protein</fullName>
    </submittedName>
</protein>
<sequence>MWTRAATDRRVLRRRWTTKWRRTRKMRSSHRPLQCLSLGFLPAPTTLIGYLWPLDPSLPPPMALPLWSTFITLLRSSSFSRLSLLMRRTCIVGFLRYVGKP</sequence>
<dbReference type="AlphaFoldDB" id="A0A7C8ZX83"/>
<organism evidence="1">
    <name type="scientific">Opuntia streptacantha</name>
    <name type="common">Prickly pear cactus</name>
    <name type="synonym">Opuntia cardona</name>
    <dbReference type="NCBI Taxonomy" id="393608"/>
    <lineage>
        <taxon>Eukaryota</taxon>
        <taxon>Viridiplantae</taxon>
        <taxon>Streptophyta</taxon>
        <taxon>Embryophyta</taxon>
        <taxon>Tracheophyta</taxon>
        <taxon>Spermatophyta</taxon>
        <taxon>Magnoliopsida</taxon>
        <taxon>eudicotyledons</taxon>
        <taxon>Gunneridae</taxon>
        <taxon>Pentapetalae</taxon>
        <taxon>Caryophyllales</taxon>
        <taxon>Cactineae</taxon>
        <taxon>Cactaceae</taxon>
        <taxon>Opuntioideae</taxon>
        <taxon>Opuntia</taxon>
    </lineage>
</organism>